<protein>
    <submittedName>
        <fullName evidence="3">Odorant binding protein</fullName>
    </submittedName>
    <submittedName>
        <fullName evidence="2">Odorant-binding protein 14</fullName>
    </submittedName>
</protein>
<dbReference type="SMART" id="SM00708">
    <property type="entry name" value="PhBP"/>
    <property type="match status" value="1"/>
</dbReference>
<dbReference type="Gene3D" id="1.10.238.20">
    <property type="entry name" value="Pheromone/general odorant binding protein domain"/>
    <property type="match status" value="1"/>
</dbReference>
<evidence type="ECO:0000256" key="1">
    <source>
        <dbReference type="SAM" id="SignalP"/>
    </source>
</evidence>
<dbReference type="InterPro" id="IPR006170">
    <property type="entry name" value="PBP/GOBP"/>
</dbReference>
<keyword evidence="1" id="KW-0732">Signal</keyword>
<sequence length="141" mass="15526">MKNTTSFIFIGILCSVFLASNGEKECPMKEALAESIEACKDKISEDSAKLLKADETADNEEIRAFKACVMIHGGILEDQKIKIDKIQEMLKNHVEEEEMENVMTVMKICQGEAEIGADDGEVATLFINCFKKATADSNAAK</sequence>
<dbReference type="CDD" id="cd23992">
    <property type="entry name" value="PBP_GOBP"/>
    <property type="match status" value="1"/>
</dbReference>
<accession>A0A1S5VFI0</accession>
<dbReference type="EMBL" id="MH220427">
    <property type="protein sequence ID" value="QCS38463.1"/>
    <property type="molecule type" value="mRNA"/>
</dbReference>
<gene>
    <name evidence="3" type="primary">OBP20</name>
</gene>
<dbReference type="SUPFAM" id="SSF47565">
    <property type="entry name" value="Insect pheromone/odorant-binding proteins"/>
    <property type="match status" value="1"/>
</dbReference>
<feature type="signal peptide" evidence="1">
    <location>
        <begin position="1"/>
        <end position="22"/>
    </location>
</feature>
<dbReference type="GO" id="GO:0005549">
    <property type="term" value="F:odorant binding"/>
    <property type="evidence" value="ECO:0007669"/>
    <property type="project" value="InterPro"/>
</dbReference>
<reference evidence="2" key="1">
    <citation type="journal article" date="2017" name="Comp. Biochem. Physiol. Part D Genomics Proteomics">
        <title>Candidate chemosensory genes identified in the endoparasitoid Meteorus pulchricornis (Hymenoptera: Braconidae) by antennal transcriptome analysis.</title>
        <authorList>
            <person name="Sheng S."/>
            <person name="Liao C.W."/>
            <person name="Zheng Y."/>
            <person name="Zhou Y."/>
            <person name="Xu Y."/>
            <person name="Song W.M."/>
            <person name="He P."/>
            <person name="Zhang J."/>
            <person name="Wu F.A."/>
        </authorList>
    </citation>
    <scope>NUCLEOTIDE SEQUENCE</scope>
    <source>
        <strain evidence="2">Zhenjiang</strain>
    </source>
</reference>
<reference evidence="3" key="2">
    <citation type="submission" date="2018-04" db="EMBL/GenBank/DDBJ databases">
        <authorList>
            <person name="Sheng S."/>
        </authorList>
    </citation>
    <scope>NUCLEOTIDE SEQUENCE</scope>
    <source>
        <tissue evidence="3">Ovipositor</tissue>
    </source>
</reference>
<name>A0A1S5VFI0_9HYME</name>
<proteinExistence type="evidence at transcript level"/>
<dbReference type="EMBL" id="KY445457">
    <property type="protein sequence ID" value="AQN78392.1"/>
    <property type="molecule type" value="mRNA"/>
</dbReference>
<feature type="chain" id="PRO_5036310489" evidence="1">
    <location>
        <begin position="23"/>
        <end position="141"/>
    </location>
</feature>
<organism evidence="2">
    <name type="scientific">Meteorus pulchricornis</name>
    <dbReference type="NCBI Taxonomy" id="51522"/>
    <lineage>
        <taxon>Eukaryota</taxon>
        <taxon>Metazoa</taxon>
        <taxon>Ecdysozoa</taxon>
        <taxon>Arthropoda</taxon>
        <taxon>Hexapoda</taxon>
        <taxon>Insecta</taxon>
        <taxon>Pterygota</taxon>
        <taxon>Neoptera</taxon>
        <taxon>Endopterygota</taxon>
        <taxon>Hymenoptera</taxon>
        <taxon>Apocrita</taxon>
        <taxon>Ichneumonoidea</taxon>
        <taxon>Braconidae</taxon>
        <taxon>Meteorinae</taxon>
        <taxon>Meteorus</taxon>
    </lineage>
</organism>
<evidence type="ECO:0000313" key="2">
    <source>
        <dbReference type="EMBL" id="AQN78392.1"/>
    </source>
</evidence>
<dbReference type="InterPro" id="IPR036728">
    <property type="entry name" value="PBP_GOBP_sf"/>
</dbReference>
<dbReference type="AlphaFoldDB" id="A0A1S5VFI0"/>
<dbReference type="Pfam" id="PF01395">
    <property type="entry name" value="PBP_GOBP"/>
    <property type="match status" value="1"/>
</dbReference>
<evidence type="ECO:0000313" key="3">
    <source>
        <dbReference type="EMBL" id="QCS38463.1"/>
    </source>
</evidence>